<dbReference type="AlphaFoldDB" id="A0A1L5PBE7"/>
<geneLocation type="plasmid" evidence="2">
    <name>prsp8c3b</name>
</geneLocation>
<accession>A0A1L5PBE7</accession>
<dbReference type="EMBL" id="CP017243">
    <property type="protein sequence ID" value="APO77366.1"/>
    <property type="molecule type" value="Genomic_DNA"/>
</dbReference>
<sequence>MFDRSMSGCWRSLAVPHVDLASLHSLARLLKDADASSQSSVMGAALWSTQPIQRHGEAAKC</sequence>
<dbReference type="Proteomes" id="UP000185109">
    <property type="component" value="Plasmid pRsp8C3b"/>
</dbReference>
<evidence type="ECO:0000313" key="2">
    <source>
        <dbReference type="Proteomes" id="UP000185109"/>
    </source>
</evidence>
<gene>
    <name evidence="1" type="ORF">AM571_PB00069</name>
</gene>
<protein>
    <submittedName>
        <fullName evidence="1">Uncharacterized protein</fullName>
    </submittedName>
</protein>
<proteinExistence type="predicted"/>
<evidence type="ECO:0000313" key="1">
    <source>
        <dbReference type="EMBL" id="APO77366.1"/>
    </source>
</evidence>
<reference evidence="1 2" key="1">
    <citation type="submission" date="2016-09" db="EMBL/GenBank/DDBJ databases">
        <title>The complete genome sequences of Rhizobium gallicum, symbiovars gallicum and phaseoli, symbionts associated to common bean (Phaseolus vulgaris).</title>
        <authorList>
            <person name="Bustos P."/>
            <person name="Santamaria R.I."/>
            <person name="Perez-Carrascal O.M."/>
            <person name="Juarez S."/>
            <person name="Lozano L."/>
            <person name="Martinez-Flores I."/>
            <person name="Martinez-Romero E."/>
            <person name="Cevallos M."/>
            <person name="Romero D."/>
            <person name="Davila G."/>
            <person name="Gonzalez V."/>
        </authorList>
    </citation>
    <scope>NUCLEOTIDE SEQUENCE [LARGE SCALE GENOMIC DNA]</scope>
    <source>
        <strain evidence="1 2">8C-3</strain>
        <plasmid evidence="2">Plasmid prsp8c3b</plasmid>
    </source>
</reference>
<name>A0A1L5PBE7_RHIET</name>
<keyword evidence="1" id="KW-0614">Plasmid</keyword>
<organism evidence="1 2">
    <name type="scientific">Rhizobium etli 8C-3</name>
    <dbReference type="NCBI Taxonomy" id="538025"/>
    <lineage>
        <taxon>Bacteria</taxon>
        <taxon>Pseudomonadati</taxon>
        <taxon>Pseudomonadota</taxon>
        <taxon>Alphaproteobacteria</taxon>
        <taxon>Hyphomicrobiales</taxon>
        <taxon>Rhizobiaceae</taxon>
        <taxon>Rhizobium/Agrobacterium group</taxon>
        <taxon>Rhizobium</taxon>
    </lineage>
</organism>